<protein>
    <recommendedName>
        <fullName evidence="4">DUF2569 domain-containing protein</fullName>
    </recommendedName>
</protein>
<evidence type="ECO:0000256" key="1">
    <source>
        <dbReference type="SAM" id="Phobius"/>
    </source>
</evidence>
<reference evidence="2 3" key="1">
    <citation type="submission" date="2018-03" db="EMBL/GenBank/DDBJ databases">
        <title>Cross-interface Injection: A General Nanoliter Liquid Handling Method Applied to Single Cells Genome Amplification Automated Nanoliter Liquid Handling Applied to Single Cell Multiple Displacement Amplification.</title>
        <authorList>
            <person name="Yun J."/>
            <person name="Xu P."/>
            <person name="Xu J."/>
            <person name="Dai X."/>
            <person name="Wang Y."/>
            <person name="Zheng X."/>
            <person name="Cao C."/>
            <person name="Yi Q."/>
            <person name="Zhu Y."/>
            <person name="Wang L."/>
            <person name="Dong Z."/>
            <person name="Huang Y."/>
            <person name="Huang L."/>
            <person name="Du W."/>
        </authorList>
    </citation>
    <scope>NUCLEOTIDE SEQUENCE [LARGE SCALE GENOMIC DNA]</scope>
    <source>
        <strain evidence="2 3">Z-D1-2</strain>
    </source>
</reference>
<name>A0A2T4DU79_9BACT</name>
<dbReference type="InterPro" id="IPR019690">
    <property type="entry name" value="DUF2569"/>
</dbReference>
<dbReference type="Pfam" id="PF10754">
    <property type="entry name" value="DUF2569"/>
    <property type="match status" value="1"/>
</dbReference>
<evidence type="ECO:0000313" key="2">
    <source>
        <dbReference type="EMBL" id="PTB97278.1"/>
    </source>
</evidence>
<feature type="transmembrane region" description="Helical" evidence="1">
    <location>
        <begin position="20"/>
        <end position="41"/>
    </location>
</feature>
<evidence type="ECO:0008006" key="4">
    <source>
        <dbReference type="Google" id="ProtNLM"/>
    </source>
</evidence>
<accession>A0A2T4DU79</accession>
<sequence length="163" mass="18511">MHNIENSTVPKRLAKPIGGWLWVIMLMMIASALSMIIGVVTTTSELFSDDWSQYFQATDELLKVRVNIYGYLIISNIVGLVLLVWCLIVFFKKKHNFPAVFLGVLGYFILMEVLRVYFLDYYMGLTGQDTNYIESGLLKTGIVAILAGLYLNKGKRPNQTFVN</sequence>
<dbReference type="EMBL" id="PYVU01000019">
    <property type="protein sequence ID" value="PTB97278.1"/>
    <property type="molecule type" value="Genomic_DNA"/>
</dbReference>
<dbReference type="AlphaFoldDB" id="A0A2T4DU79"/>
<feature type="transmembrane region" description="Helical" evidence="1">
    <location>
        <begin position="68"/>
        <end position="90"/>
    </location>
</feature>
<keyword evidence="1" id="KW-1133">Transmembrane helix</keyword>
<dbReference type="Proteomes" id="UP000240608">
    <property type="component" value="Unassembled WGS sequence"/>
</dbReference>
<feature type="transmembrane region" description="Helical" evidence="1">
    <location>
        <begin position="97"/>
        <end position="118"/>
    </location>
</feature>
<feature type="transmembrane region" description="Helical" evidence="1">
    <location>
        <begin position="130"/>
        <end position="151"/>
    </location>
</feature>
<keyword evidence="1" id="KW-0812">Transmembrane</keyword>
<comment type="caution">
    <text evidence="2">The sequence shown here is derived from an EMBL/GenBank/DDBJ whole genome shotgun (WGS) entry which is preliminary data.</text>
</comment>
<gene>
    <name evidence="2" type="ORF">C9994_03625</name>
</gene>
<proteinExistence type="predicted"/>
<evidence type="ECO:0000313" key="3">
    <source>
        <dbReference type="Proteomes" id="UP000240608"/>
    </source>
</evidence>
<keyword evidence="1" id="KW-0472">Membrane</keyword>
<organism evidence="2 3">
    <name type="scientific">Marivirga lumbricoides</name>
    <dbReference type="NCBI Taxonomy" id="1046115"/>
    <lineage>
        <taxon>Bacteria</taxon>
        <taxon>Pseudomonadati</taxon>
        <taxon>Bacteroidota</taxon>
        <taxon>Cytophagia</taxon>
        <taxon>Cytophagales</taxon>
        <taxon>Marivirgaceae</taxon>
        <taxon>Marivirga</taxon>
    </lineage>
</organism>